<dbReference type="SUPFAM" id="SSF54637">
    <property type="entry name" value="Thioesterase/thiol ester dehydrase-isomerase"/>
    <property type="match status" value="1"/>
</dbReference>
<proteinExistence type="inferred from homology"/>
<gene>
    <name evidence="3" type="ORF">KC729_12035</name>
</gene>
<dbReference type="CDD" id="cd00586">
    <property type="entry name" value="4HBT"/>
    <property type="match status" value="1"/>
</dbReference>
<dbReference type="Gene3D" id="3.10.129.10">
    <property type="entry name" value="Hotdog Thioesterase"/>
    <property type="match status" value="1"/>
</dbReference>
<evidence type="ECO:0000256" key="1">
    <source>
        <dbReference type="ARBA" id="ARBA00005953"/>
    </source>
</evidence>
<protein>
    <submittedName>
        <fullName evidence="3">Acyl-CoA thioesterase</fullName>
    </submittedName>
</protein>
<evidence type="ECO:0000313" key="3">
    <source>
        <dbReference type="EMBL" id="MCA9728407.1"/>
    </source>
</evidence>
<dbReference type="GO" id="GO:0047617">
    <property type="term" value="F:fatty acyl-CoA hydrolase activity"/>
    <property type="evidence" value="ECO:0007669"/>
    <property type="project" value="TreeGrafter"/>
</dbReference>
<evidence type="ECO:0000256" key="2">
    <source>
        <dbReference type="ARBA" id="ARBA00022801"/>
    </source>
</evidence>
<keyword evidence="2" id="KW-0378">Hydrolase</keyword>
<comment type="similarity">
    <text evidence="1">Belongs to the 4-hydroxybenzoyl-CoA thioesterase family.</text>
</comment>
<reference evidence="3" key="2">
    <citation type="journal article" date="2021" name="Microbiome">
        <title>Successional dynamics and alternative stable states in a saline activated sludge microbial community over 9 years.</title>
        <authorList>
            <person name="Wang Y."/>
            <person name="Ye J."/>
            <person name="Ju F."/>
            <person name="Liu L."/>
            <person name="Boyd J.A."/>
            <person name="Deng Y."/>
            <person name="Parks D.H."/>
            <person name="Jiang X."/>
            <person name="Yin X."/>
            <person name="Woodcroft B.J."/>
            <person name="Tyson G.W."/>
            <person name="Hugenholtz P."/>
            <person name="Polz M.F."/>
            <person name="Zhang T."/>
        </authorList>
    </citation>
    <scope>NUCLEOTIDE SEQUENCE</scope>
    <source>
        <strain evidence="3">HKST-UBA01</strain>
    </source>
</reference>
<dbReference type="PANTHER" id="PTHR31793">
    <property type="entry name" value="4-HYDROXYBENZOYL-COA THIOESTERASE FAMILY MEMBER"/>
    <property type="match status" value="1"/>
</dbReference>
<comment type="caution">
    <text evidence="3">The sequence shown here is derived from an EMBL/GenBank/DDBJ whole genome shotgun (WGS) entry which is preliminary data.</text>
</comment>
<evidence type="ECO:0000313" key="4">
    <source>
        <dbReference type="Proteomes" id="UP000697710"/>
    </source>
</evidence>
<dbReference type="InterPro" id="IPR029069">
    <property type="entry name" value="HotDog_dom_sf"/>
</dbReference>
<dbReference type="PANTHER" id="PTHR31793:SF27">
    <property type="entry name" value="NOVEL THIOESTERASE SUPERFAMILY DOMAIN AND SAPOSIN A-TYPE DOMAIN CONTAINING PROTEIN (0610012H03RIK)"/>
    <property type="match status" value="1"/>
</dbReference>
<accession>A0A956M1F3</accession>
<dbReference type="InterPro" id="IPR050563">
    <property type="entry name" value="4-hydroxybenzoyl-CoA_TE"/>
</dbReference>
<name>A0A956M1F3_UNCEI</name>
<reference evidence="3" key="1">
    <citation type="submission" date="2020-04" db="EMBL/GenBank/DDBJ databases">
        <authorList>
            <person name="Zhang T."/>
        </authorList>
    </citation>
    <scope>NUCLEOTIDE SEQUENCE</scope>
    <source>
        <strain evidence="3">HKST-UBA01</strain>
    </source>
</reference>
<dbReference type="Pfam" id="PF13279">
    <property type="entry name" value="4HBT_2"/>
    <property type="match status" value="1"/>
</dbReference>
<dbReference type="AlphaFoldDB" id="A0A956M1F3"/>
<dbReference type="Proteomes" id="UP000697710">
    <property type="component" value="Unassembled WGS sequence"/>
</dbReference>
<dbReference type="EMBL" id="JAGQHR010000374">
    <property type="protein sequence ID" value="MCA9728407.1"/>
    <property type="molecule type" value="Genomic_DNA"/>
</dbReference>
<sequence length="163" mass="18361">MADPADASPLEQAARRFRVWTDLEPRFRDTDAMGHVNNAVYVTYLEVARQEYWARFRSAADYSVVPFVVAHVSVDFRRPVEVGDLVRIFLRTRYVSTSSFAMDYEIFEVKSGQRAATAKTVLVTYDWENGRSMPVPDWVRAGLEAVEGGPLPKSPGEAIPPTC</sequence>
<organism evidence="3 4">
    <name type="scientific">Eiseniibacteriota bacterium</name>
    <dbReference type="NCBI Taxonomy" id="2212470"/>
    <lineage>
        <taxon>Bacteria</taxon>
        <taxon>Candidatus Eiseniibacteriota</taxon>
    </lineage>
</organism>